<accession>A0A225WCE0</accession>
<proteinExistence type="predicted"/>
<evidence type="ECO:0000313" key="3">
    <source>
        <dbReference type="Proteomes" id="UP000198211"/>
    </source>
</evidence>
<protein>
    <submittedName>
        <fullName evidence="2">Uncharacterized protein</fullName>
    </submittedName>
</protein>
<sequence length="314" mass="34598">MRSSHECAERARRREQERQARYYNRRKVRNKRSFRVGDRVWMYRPPRGPKATKFVHAWVGPMKIIDEVGYENFLLEREDGEHKEQVVANVSFGATCSSSSFDRYGTGTTVTMTVSGRGCQCSSTMHPSKPARSWKTLMGRKAYNRCGTGTTDGDECSSDECRSDVAALDDGSNRAVVGLDETSKTVVRLQFGYCSTVATSSGRNTGGAQPMIGEGTDWTSCELGVRCAWGEREPEVGGNQVRGCVRARESDGEGALGLVPIWADEAHSQKRALGSKCSRQQRKGEEQATPAARGPAWTNRRTKPAAPAAEGRRS</sequence>
<dbReference type="Proteomes" id="UP000198211">
    <property type="component" value="Unassembled WGS sequence"/>
</dbReference>
<gene>
    <name evidence="2" type="ORF">PHMEG_00011845</name>
</gene>
<dbReference type="EMBL" id="NBNE01001291">
    <property type="protein sequence ID" value="OWZ14647.1"/>
    <property type="molecule type" value="Genomic_DNA"/>
</dbReference>
<comment type="caution">
    <text evidence="2">The sequence shown here is derived from an EMBL/GenBank/DDBJ whole genome shotgun (WGS) entry which is preliminary data.</text>
</comment>
<feature type="region of interest" description="Disordered" evidence="1">
    <location>
        <begin position="269"/>
        <end position="314"/>
    </location>
</feature>
<reference evidence="3" key="1">
    <citation type="submission" date="2017-03" db="EMBL/GenBank/DDBJ databases">
        <title>Phytopthora megakarya and P. palmivora, two closely related causual agents of cacao black pod achieved similar genome size and gene model numbers by different mechanisms.</title>
        <authorList>
            <person name="Ali S."/>
            <person name="Shao J."/>
            <person name="Larry D.J."/>
            <person name="Kronmiller B."/>
            <person name="Shen D."/>
            <person name="Strem M.D."/>
            <person name="Melnick R.L."/>
            <person name="Guiltinan M.J."/>
            <person name="Tyler B.M."/>
            <person name="Meinhardt L.W."/>
            <person name="Bailey B.A."/>
        </authorList>
    </citation>
    <scope>NUCLEOTIDE SEQUENCE [LARGE SCALE GENOMIC DNA]</scope>
    <source>
        <strain evidence="3">zdho120</strain>
    </source>
</reference>
<organism evidence="2 3">
    <name type="scientific">Phytophthora megakarya</name>
    <dbReference type="NCBI Taxonomy" id="4795"/>
    <lineage>
        <taxon>Eukaryota</taxon>
        <taxon>Sar</taxon>
        <taxon>Stramenopiles</taxon>
        <taxon>Oomycota</taxon>
        <taxon>Peronosporomycetes</taxon>
        <taxon>Peronosporales</taxon>
        <taxon>Peronosporaceae</taxon>
        <taxon>Phytophthora</taxon>
    </lineage>
</organism>
<evidence type="ECO:0000256" key="1">
    <source>
        <dbReference type="SAM" id="MobiDB-lite"/>
    </source>
</evidence>
<evidence type="ECO:0000313" key="2">
    <source>
        <dbReference type="EMBL" id="OWZ14647.1"/>
    </source>
</evidence>
<keyword evidence="3" id="KW-1185">Reference proteome</keyword>
<name>A0A225WCE0_9STRA</name>
<dbReference type="AlphaFoldDB" id="A0A225WCE0"/>